<organism evidence="2">
    <name type="scientific">Caenorhabditis remanei</name>
    <name type="common">Caenorhabditis vulgaris</name>
    <dbReference type="NCBI Taxonomy" id="31234"/>
    <lineage>
        <taxon>Eukaryota</taxon>
        <taxon>Metazoa</taxon>
        <taxon>Ecdysozoa</taxon>
        <taxon>Nematoda</taxon>
        <taxon>Chromadorea</taxon>
        <taxon>Rhabditida</taxon>
        <taxon>Rhabditina</taxon>
        <taxon>Rhabditomorpha</taxon>
        <taxon>Rhabditoidea</taxon>
        <taxon>Rhabditidae</taxon>
        <taxon>Peloderinae</taxon>
        <taxon>Caenorhabditis</taxon>
    </lineage>
</organism>
<sequence length="85" mass="9447">MMFKTSMLLSFIAGLLCACDTVNPKVDFPCKVCKPLYNTTCQGINPKDINSCATAEQAKVKMEMKCPEGTKLAFPMDEYFQNPVI</sequence>
<dbReference type="OrthoDB" id="10339975at2759"/>
<dbReference type="EMBL" id="DS268547">
    <property type="protein sequence ID" value="EFO88524.1"/>
    <property type="molecule type" value="Genomic_DNA"/>
</dbReference>
<reference evidence="1" key="1">
    <citation type="submission" date="2007-07" db="EMBL/GenBank/DDBJ databases">
        <title>PCAP assembly of the Caenorhabditis remanei genome.</title>
        <authorList>
            <consortium name="The Caenorhabditis remanei Sequencing Consortium"/>
            <person name="Wilson R.K."/>
        </authorList>
    </citation>
    <scope>NUCLEOTIDE SEQUENCE [LARGE SCALE GENOMIC DNA]</scope>
    <source>
        <strain evidence="1">PB4641</strain>
    </source>
</reference>
<accession>E3N7B9</accession>
<dbReference type="Pfam" id="PF03380">
    <property type="entry name" value="DUF282"/>
    <property type="match status" value="1"/>
</dbReference>
<dbReference type="AlphaFoldDB" id="E3N7B9"/>
<evidence type="ECO:0000313" key="1">
    <source>
        <dbReference type="EMBL" id="EFO88524.1"/>
    </source>
</evidence>
<protein>
    <submittedName>
        <fullName evidence="1">Uncharacterized protein</fullName>
    </submittedName>
</protein>
<evidence type="ECO:0000313" key="2">
    <source>
        <dbReference type="Proteomes" id="UP000008281"/>
    </source>
</evidence>
<keyword evidence="2" id="KW-1185">Reference proteome</keyword>
<dbReference type="InterPro" id="IPR005044">
    <property type="entry name" value="DUF282_CAE_spp"/>
</dbReference>
<dbReference type="PROSITE" id="PS51257">
    <property type="entry name" value="PROKAR_LIPOPROTEIN"/>
    <property type="match status" value="1"/>
</dbReference>
<name>E3N7B9_CAERE</name>
<proteinExistence type="predicted"/>
<dbReference type="Proteomes" id="UP000008281">
    <property type="component" value="Unassembled WGS sequence"/>
</dbReference>
<gene>
    <name evidence="1" type="ORF">CRE_13018</name>
</gene>
<dbReference type="HOGENOM" id="CLU_2514791_0_0_1"/>